<dbReference type="Gene3D" id="2.40.50.1020">
    <property type="entry name" value="LytTr DNA-binding domain"/>
    <property type="match status" value="1"/>
</dbReference>
<dbReference type="InterPro" id="IPR046947">
    <property type="entry name" value="LytR-like"/>
</dbReference>
<keyword evidence="5" id="KW-1185">Reference proteome</keyword>
<dbReference type="PROSITE" id="PS50110">
    <property type="entry name" value="RESPONSE_REGULATORY"/>
    <property type="match status" value="1"/>
</dbReference>
<dbReference type="SMART" id="SM00850">
    <property type="entry name" value="LytTR"/>
    <property type="match status" value="1"/>
</dbReference>
<dbReference type="InterPro" id="IPR007492">
    <property type="entry name" value="LytTR_DNA-bd_dom"/>
</dbReference>
<dbReference type="PROSITE" id="PS50930">
    <property type="entry name" value="HTH_LYTTR"/>
    <property type="match status" value="1"/>
</dbReference>
<sequence length="258" mass="30052">MALIRTIIADDEILATKRVELLLKENKRFEVIGTYNQGHEAVEKINALRPDLVFLDINFPNITGFDIVKQLEYNPIFIFVTAYDKHAIKAFDVFAFDFLVKPFKDERFFKTLNKVEEYLAEKNPGYDDKVSKLLAYLETSDNNKNNSLNLTKIPVKLGNKINLIPTTEIKYILASGYYSEIYTLKKKYVLRESITNLIQQLEHQPFARIHRSSIVNFDFIEELVYSNYGELDVKMVDHNLIRVSKGYKKTFFSKLGIQ</sequence>
<dbReference type="EMBL" id="JAMFMA010000001">
    <property type="protein sequence ID" value="MCL6272617.1"/>
    <property type="molecule type" value="Genomic_DNA"/>
</dbReference>
<feature type="modified residue" description="4-aspartylphosphate" evidence="1">
    <location>
        <position position="56"/>
    </location>
</feature>
<feature type="domain" description="HTH LytTR-type" evidence="3">
    <location>
        <begin position="153"/>
        <end position="257"/>
    </location>
</feature>
<dbReference type="GO" id="GO:0003677">
    <property type="term" value="F:DNA binding"/>
    <property type="evidence" value="ECO:0007669"/>
    <property type="project" value="UniProtKB-KW"/>
</dbReference>
<dbReference type="Pfam" id="PF00072">
    <property type="entry name" value="Response_reg"/>
    <property type="match status" value="1"/>
</dbReference>
<dbReference type="RefSeq" id="WP_249655803.1">
    <property type="nucleotide sequence ID" value="NZ_JAMFMA010000001.1"/>
</dbReference>
<name>A0ABT0PPK7_9FLAO</name>
<dbReference type="SUPFAM" id="SSF52172">
    <property type="entry name" value="CheY-like"/>
    <property type="match status" value="1"/>
</dbReference>
<dbReference type="InterPro" id="IPR011006">
    <property type="entry name" value="CheY-like_superfamily"/>
</dbReference>
<evidence type="ECO:0000259" key="3">
    <source>
        <dbReference type="PROSITE" id="PS50930"/>
    </source>
</evidence>
<keyword evidence="1" id="KW-0597">Phosphoprotein</keyword>
<evidence type="ECO:0000259" key="2">
    <source>
        <dbReference type="PROSITE" id="PS50110"/>
    </source>
</evidence>
<accession>A0ABT0PPK7</accession>
<protein>
    <submittedName>
        <fullName evidence="4">LytTR family DNA-binding domain-containing protein</fullName>
    </submittedName>
</protein>
<proteinExistence type="predicted"/>
<evidence type="ECO:0000256" key="1">
    <source>
        <dbReference type="PROSITE-ProRule" id="PRU00169"/>
    </source>
</evidence>
<dbReference type="Gene3D" id="3.40.50.2300">
    <property type="match status" value="1"/>
</dbReference>
<reference evidence="4 5" key="1">
    <citation type="submission" date="2022-05" db="EMBL/GenBank/DDBJ databases">
        <authorList>
            <person name="Park J.-S."/>
        </authorList>
    </citation>
    <scope>NUCLEOTIDE SEQUENCE [LARGE SCALE GENOMIC DNA]</scope>
    <source>
        <strain evidence="4 5">2012CJ35-5</strain>
    </source>
</reference>
<organism evidence="4 5">
    <name type="scientific">Flagellimonas spongiicola</name>
    <dbReference type="NCBI Taxonomy" id="2942208"/>
    <lineage>
        <taxon>Bacteria</taxon>
        <taxon>Pseudomonadati</taxon>
        <taxon>Bacteroidota</taxon>
        <taxon>Flavobacteriia</taxon>
        <taxon>Flavobacteriales</taxon>
        <taxon>Flavobacteriaceae</taxon>
        <taxon>Flagellimonas</taxon>
    </lineage>
</organism>
<dbReference type="SMART" id="SM00448">
    <property type="entry name" value="REC"/>
    <property type="match status" value="1"/>
</dbReference>
<comment type="caution">
    <text evidence="4">The sequence shown here is derived from an EMBL/GenBank/DDBJ whole genome shotgun (WGS) entry which is preliminary data.</text>
</comment>
<evidence type="ECO:0000313" key="4">
    <source>
        <dbReference type="EMBL" id="MCL6272617.1"/>
    </source>
</evidence>
<dbReference type="PANTHER" id="PTHR37299:SF1">
    <property type="entry name" value="STAGE 0 SPORULATION PROTEIN A HOMOLOG"/>
    <property type="match status" value="1"/>
</dbReference>
<dbReference type="Proteomes" id="UP001203607">
    <property type="component" value="Unassembled WGS sequence"/>
</dbReference>
<dbReference type="PANTHER" id="PTHR37299">
    <property type="entry name" value="TRANSCRIPTIONAL REGULATOR-RELATED"/>
    <property type="match status" value="1"/>
</dbReference>
<gene>
    <name evidence="4" type="ORF">M3P19_01285</name>
</gene>
<feature type="domain" description="Response regulatory" evidence="2">
    <location>
        <begin position="5"/>
        <end position="116"/>
    </location>
</feature>
<dbReference type="InterPro" id="IPR001789">
    <property type="entry name" value="Sig_transdc_resp-reg_receiver"/>
</dbReference>
<dbReference type="Pfam" id="PF04397">
    <property type="entry name" value="LytTR"/>
    <property type="match status" value="1"/>
</dbReference>
<evidence type="ECO:0000313" key="5">
    <source>
        <dbReference type="Proteomes" id="UP001203607"/>
    </source>
</evidence>
<keyword evidence="4" id="KW-0238">DNA-binding</keyword>